<dbReference type="GO" id="GO:0070043">
    <property type="term" value="F:rRNA (guanine-N7-)-methyltransferase activity"/>
    <property type="evidence" value="ECO:0007669"/>
    <property type="project" value="UniProtKB-UniRule"/>
</dbReference>
<evidence type="ECO:0000256" key="6">
    <source>
        <dbReference type="HAMAP-Rule" id="MF_00074"/>
    </source>
</evidence>
<dbReference type="RefSeq" id="WP_035165908.1">
    <property type="nucleotide sequence ID" value="NZ_CP018906.1"/>
</dbReference>
<dbReference type="CDD" id="cd02440">
    <property type="entry name" value="AdoMet_MTases"/>
    <property type="match status" value="1"/>
</dbReference>
<dbReference type="InterPro" id="IPR029063">
    <property type="entry name" value="SAM-dependent_MTases_sf"/>
</dbReference>
<dbReference type="PANTHER" id="PTHR31760:SF0">
    <property type="entry name" value="S-ADENOSYL-L-METHIONINE-DEPENDENT METHYLTRANSFERASES SUPERFAMILY PROTEIN"/>
    <property type="match status" value="1"/>
</dbReference>
<dbReference type="PANTHER" id="PTHR31760">
    <property type="entry name" value="S-ADENOSYL-L-METHIONINE-DEPENDENT METHYLTRANSFERASES SUPERFAMILY PROTEIN"/>
    <property type="match status" value="1"/>
</dbReference>
<comment type="similarity">
    <text evidence="6">Belongs to the methyltransferase superfamily. RNA methyltransferase RsmG family.</text>
</comment>
<feature type="binding site" evidence="6">
    <location>
        <begin position="130"/>
        <end position="131"/>
    </location>
    <ligand>
        <name>S-adenosyl-L-methionine</name>
        <dbReference type="ChEBI" id="CHEBI:59789"/>
    </ligand>
</feature>
<reference evidence="8 9" key="1">
    <citation type="journal article" date="2015" name="Genome Announc.">
        <title>Genome Sequence of Lactobacillus curieae CCTCC M 2011381T, a Novel Producer of Gamma-aminobutyric Acid.</title>
        <authorList>
            <person name="Wang Y."/>
            <person name="Wang Y."/>
            <person name="Lang C."/>
            <person name="Wei D."/>
            <person name="Xu P."/>
            <person name="Xie J."/>
        </authorList>
    </citation>
    <scope>NUCLEOTIDE SEQUENCE [LARGE SCALE GENOMIC DNA]</scope>
    <source>
        <strain evidence="8 9">CCTCC M 2011381</strain>
    </source>
</reference>
<evidence type="ECO:0000256" key="2">
    <source>
        <dbReference type="ARBA" id="ARBA00022552"/>
    </source>
</evidence>
<accession>A0A1S6QGJ0</accession>
<dbReference type="AlphaFoldDB" id="A0A1S6QGJ0"/>
<evidence type="ECO:0000256" key="3">
    <source>
        <dbReference type="ARBA" id="ARBA00022603"/>
    </source>
</evidence>
<keyword evidence="5 6" id="KW-0949">S-adenosyl-L-methionine</keyword>
<keyword evidence="1 6" id="KW-0963">Cytoplasm</keyword>
<evidence type="ECO:0000256" key="4">
    <source>
        <dbReference type="ARBA" id="ARBA00022679"/>
    </source>
</evidence>
<feature type="binding site" evidence="6">
    <location>
        <position position="79"/>
    </location>
    <ligand>
        <name>S-adenosyl-L-methionine</name>
        <dbReference type="ChEBI" id="CHEBI:59789"/>
    </ligand>
</feature>
<keyword evidence="9" id="KW-1185">Reference proteome</keyword>
<name>A0A1S6QGJ0_9LACO</name>
<dbReference type="Proteomes" id="UP000030361">
    <property type="component" value="Chromosome"/>
</dbReference>
<dbReference type="Gene3D" id="3.40.50.150">
    <property type="entry name" value="Vaccinia Virus protein VP39"/>
    <property type="match status" value="1"/>
</dbReference>
<evidence type="ECO:0000256" key="5">
    <source>
        <dbReference type="ARBA" id="ARBA00022691"/>
    </source>
</evidence>
<protein>
    <recommendedName>
        <fullName evidence="6">Ribosomal RNA small subunit methyltransferase G</fullName>
        <ecNumber evidence="6">2.1.1.-</ecNumber>
    </recommendedName>
    <alternativeName>
        <fullName evidence="6">16S rRNA 7-methylguanosine methyltransferase</fullName>
        <shortName evidence="6">16S rRNA m7G methyltransferase</shortName>
    </alternativeName>
</protein>
<organism evidence="8 9">
    <name type="scientific">Lentilactobacillus curieae</name>
    <dbReference type="NCBI Taxonomy" id="1138822"/>
    <lineage>
        <taxon>Bacteria</taxon>
        <taxon>Bacillati</taxon>
        <taxon>Bacillota</taxon>
        <taxon>Bacilli</taxon>
        <taxon>Lactobacillales</taxon>
        <taxon>Lactobacillaceae</taxon>
        <taxon>Lentilactobacillus</taxon>
    </lineage>
</organism>
<evidence type="ECO:0000313" key="8">
    <source>
        <dbReference type="EMBL" id="AQW20715.1"/>
    </source>
</evidence>
<dbReference type="SUPFAM" id="SSF53335">
    <property type="entry name" value="S-adenosyl-L-methionine-dependent methyltransferases"/>
    <property type="match status" value="1"/>
</dbReference>
<evidence type="ECO:0000313" key="9">
    <source>
        <dbReference type="Proteomes" id="UP000030361"/>
    </source>
</evidence>
<keyword evidence="2 6" id="KW-0698">rRNA processing</keyword>
<dbReference type="NCBIfam" id="TIGR00138">
    <property type="entry name" value="rsmG_gidB"/>
    <property type="match status" value="1"/>
</dbReference>
<dbReference type="InterPro" id="IPR003682">
    <property type="entry name" value="rRNA_ssu_MeTfrase_G"/>
</dbReference>
<keyword evidence="4 6" id="KW-0808">Transferase</keyword>
<dbReference type="PIRSF" id="PIRSF003078">
    <property type="entry name" value="GidB"/>
    <property type="match status" value="1"/>
</dbReference>
<dbReference type="OrthoDB" id="9808773at2"/>
<gene>
    <name evidence="6" type="primary">rsmG</name>
    <name evidence="8" type="ORF">PL11_001675</name>
</gene>
<dbReference type="EMBL" id="CP018906">
    <property type="protein sequence ID" value="AQW20715.1"/>
    <property type="molecule type" value="Genomic_DNA"/>
</dbReference>
<dbReference type="EC" id="2.1.1.-" evidence="6"/>
<dbReference type="KEGG" id="lcu:PL11_001675"/>
<keyword evidence="3 6" id="KW-0489">Methyltransferase</keyword>
<feature type="region of interest" description="Disordered" evidence="7">
    <location>
        <begin position="222"/>
        <end position="248"/>
    </location>
</feature>
<dbReference type="HAMAP" id="MF_00074">
    <property type="entry name" value="16SrRNA_methyltr_G"/>
    <property type="match status" value="1"/>
</dbReference>
<evidence type="ECO:0000256" key="7">
    <source>
        <dbReference type="SAM" id="MobiDB-lite"/>
    </source>
</evidence>
<comment type="function">
    <text evidence="6">Specifically methylates the N7 position of a guanine in 16S rRNA.</text>
</comment>
<dbReference type="eggNOG" id="COG0357">
    <property type="taxonomic scope" value="Bacteria"/>
</dbReference>
<comment type="caution">
    <text evidence="6">Lacks conserved residue(s) required for the propagation of feature annotation.</text>
</comment>
<comment type="subcellular location">
    <subcellularLocation>
        <location evidence="6">Cytoplasm</location>
    </subcellularLocation>
</comment>
<feature type="binding site" evidence="6">
    <location>
        <position position="150"/>
    </location>
    <ligand>
        <name>S-adenosyl-L-methionine</name>
        <dbReference type="ChEBI" id="CHEBI:59789"/>
    </ligand>
</feature>
<dbReference type="GO" id="GO:0005829">
    <property type="term" value="C:cytosol"/>
    <property type="evidence" value="ECO:0007669"/>
    <property type="project" value="TreeGrafter"/>
</dbReference>
<dbReference type="Pfam" id="PF02527">
    <property type="entry name" value="GidB"/>
    <property type="match status" value="1"/>
</dbReference>
<evidence type="ECO:0000256" key="1">
    <source>
        <dbReference type="ARBA" id="ARBA00022490"/>
    </source>
</evidence>
<feature type="binding site" evidence="6">
    <location>
        <position position="84"/>
    </location>
    <ligand>
        <name>S-adenosyl-L-methionine</name>
        <dbReference type="ChEBI" id="CHEBI:59789"/>
    </ligand>
</feature>
<dbReference type="FunFam" id="3.40.50.150:FF:000041">
    <property type="entry name" value="Ribosomal RNA small subunit methyltransferase G"/>
    <property type="match status" value="1"/>
</dbReference>
<proteinExistence type="inferred from homology"/>
<sequence>MNIDQFKKALLDQHIEITDEQLNQFDTYFKLLVATNEHVNLTTITEKPDVYLKHFFDSVTPAFFVSQIRTEPLTICDVGAGAGFPSIPLKILFPQLQVTIVDSLNKRINFLKELVDQLGLTGVELHHARAEEFGGKKSDYREKFDIVTARAVARLSVLSEFCLPLTKVGGQMIAMKASKAEDELDDADKAIDMLGGQVVSDHSFNLADTDEPRHIIVIDKVKQTPKKYPRKPGTPAKEPLGQGKVRGN</sequence>